<dbReference type="Pfam" id="PF01266">
    <property type="entry name" value="DAO"/>
    <property type="match status" value="1"/>
</dbReference>
<evidence type="ECO:0000259" key="2">
    <source>
        <dbReference type="Pfam" id="PF01266"/>
    </source>
</evidence>
<feature type="domain" description="FAD dependent oxidoreductase" evidence="2">
    <location>
        <begin position="16"/>
        <end position="355"/>
    </location>
</feature>
<name>A0ABR6HEG3_AMIAI</name>
<evidence type="ECO:0000313" key="3">
    <source>
        <dbReference type="EMBL" id="MBB3708924.1"/>
    </source>
</evidence>
<keyword evidence="4" id="KW-1185">Reference proteome</keyword>
<dbReference type="SUPFAM" id="SSF54373">
    <property type="entry name" value="FAD-linked reductases, C-terminal domain"/>
    <property type="match status" value="1"/>
</dbReference>
<dbReference type="RefSeq" id="WP_067969749.1">
    <property type="nucleotide sequence ID" value="NZ_CP015008.1"/>
</dbReference>
<reference evidence="3 4" key="1">
    <citation type="submission" date="2020-08" db="EMBL/GenBank/DDBJ databases">
        <title>Genomic Encyclopedia of Type Strains, Phase IV (KMG-IV): sequencing the most valuable type-strain genomes for metagenomic binning, comparative biology and taxonomic classification.</title>
        <authorList>
            <person name="Goeker M."/>
        </authorList>
    </citation>
    <scope>NUCLEOTIDE SEQUENCE [LARGE SCALE GENOMIC DNA]</scope>
    <source>
        <strain evidence="3 4">DSM 10368</strain>
    </source>
</reference>
<gene>
    <name evidence="3" type="ORF">FHS67_005266</name>
</gene>
<dbReference type="Gene3D" id="3.30.9.10">
    <property type="entry name" value="D-Amino Acid Oxidase, subunit A, domain 2"/>
    <property type="match status" value="1"/>
</dbReference>
<evidence type="ECO:0000313" key="4">
    <source>
        <dbReference type="Proteomes" id="UP000577697"/>
    </source>
</evidence>
<organism evidence="3 4">
    <name type="scientific">Aminobacter aminovorans</name>
    <name type="common">Chelatobacter heintzii</name>
    <dbReference type="NCBI Taxonomy" id="83263"/>
    <lineage>
        <taxon>Bacteria</taxon>
        <taxon>Pseudomonadati</taxon>
        <taxon>Pseudomonadota</taxon>
        <taxon>Alphaproteobacteria</taxon>
        <taxon>Hyphomicrobiales</taxon>
        <taxon>Phyllobacteriaceae</taxon>
        <taxon>Aminobacter</taxon>
    </lineage>
</organism>
<dbReference type="Proteomes" id="UP000577697">
    <property type="component" value="Unassembled WGS sequence"/>
</dbReference>
<protein>
    <submittedName>
        <fullName evidence="3">Glycine/D-amino acid oxidase-like deaminating enzyme</fullName>
    </submittedName>
</protein>
<dbReference type="SUPFAM" id="SSF51905">
    <property type="entry name" value="FAD/NAD(P)-binding domain"/>
    <property type="match status" value="1"/>
</dbReference>
<sequence length="380" mass="40331">MPERLRISSSQGAGQDVAVVGGGLVGLAIAYGIRRLGCSVTVFDGDDAGWRASRGNFALVWGQAKGVGSRPYARWTQGSLSLWKAFAEELSAISGLELHYRLGGYHLCFNTKEFEARGAILTRHAEELGADAYPFEMVRAEEMRRIFPALGPTMAGASFSPRDGDVNSLNLYSALIRAFCKLGGTYVPNAPVASIKRDGAGFSVLARTGRTFAQRVVIAAGLETGRIGSFVGLDIPVRPQTGQIIVTEKAAPFLPYPISTIRQTNEGGVMLGDSVEEKGFDDATTPGIISFTAARAVAAFPIIARLNVVRSWAALRVMTPDGLPIYQQSSSYPGAFACVCHSGVTLAASHARILAPQIVDSSVAGLAKSFDMARLDVRAA</sequence>
<accession>A0ABR6HEG3</accession>
<proteinExistence type="predicted"/>
<dbReference type="EMBL" id="JACICB010000023">
    <property type="protein sequence ID" value="MBB3708924.1"/>
    <property type="molecule type" value="Genomic_DNA"/>
</dbReference>
<keyword evidence="1" id="KW-0560">Oxidoreductase</keyword>
<comment type="caution">
    <text evidence="3">The sequence shown here is derived from an EMBL/GenBank/DDBJ whole genome shotgun (WGS) entry which is preliminary data.</text>
</comment>
<evidence type="ECO:0000256" key="1">
    <source>
        <dbReference type="ARBA" id="ARBA00023002"/>
    </source>
</evidence>
<dbReference type="InterPro" id="IPR006076">
    <property type="entry name" value="FAD-dep_OxRdtase"/>
</dbReference>
<dbReference type="InterPro" id="IPR036188">
    <property type="entry name" value="FAD/NAD-bd_sf"/>
</dbReference>
<dbReference type="PANTHER" id="PTHR13847">
    <property type="entry name" value="SARCOSINE DEHYDROGENASE-RELATED"/>
    <property type="match status" value="1"/>
</dbReference>
<dbReference type="Gene3D" id="3.50.50.60">
    <property type="entry name" value="FAD/NAD(P)-binding domain"/>
    <property type="match status" value="1"/>
</dbReference>